<feature type="transmembrane region" description="Helical" evidence="8">
    <location>
        <begin position="251"/>
        <end position="278"/>
    </location>
</feature>
<dbReference type="InterPro" id="IPR036851">
    <property type="entry name" value="Chloroperoxidase-like_sf"/>
</dbReference>
<keyword evidence="8" id="KW-1133">Transmembrane helix</keyword>
<dbReference type="EMBL" id="JAKCXM010001042">
    <property type="protein sequence ID" value="KAJ0391432.1"/>
    <property type="molecule type" value="Genomic_DNA"/>
</dbReference>
<keyword evidence="8" id="KW-0812">Transmembrane</keyword>
<keyword evidence="5" id="KW-0560">Oxidoreductase</keyword>
<dbReference type="Pfam" id="PF01328">
    <property type="entry name" value="Peroxidase_2"/>
    <property type="match status" value="1"/>
</dbReference>
<dbReference type="GO" id="GO:0004601">
    <property type="term" value="F:peroxidase activity"/>
    <property type="evidence" value="ECO:0007669"/>
    <property type="project" value="UniProtKB-KW"/>
</dbReference>
<dbReference type="PROSITE" id="PS51405">
    <property type="entry name" value="HEME_HALOPEROXIDASE"/>
    <property type="match status" value="1"/>
</dbReference>
<feature type="signal peptide" evidence="9">
    <location>
        <begin position="1"/>
        <end position="18"/>
    </location>
</feature>
<dbReference type="PANTHER" id="PTHR33577">
    <property type="entry name" value="STERIGMATOCYSTIN BIOSYNTHESIS PEROXIDASE STCC-RELATED"/>
    <property type="match status" value="1"/>
</dbReference>
<evidence type="ECO:0000259" key="10">
    <source>
        <dbReference type="PROSITE" id="PS51405"/>
    </source>
</evidence>
<keyword evidence="2" id="KW-0575">Peroxidase</keyword>
<dbReference type="SUPFAM" id="SSF47571">
    <property type="entry name" value="Cloroperoxidase"/>
    <property type="match status" value="1"/>
</dbReference>
<evidence type="ECO:0000313" key="12">
    <source>
        <dbReference type="Proteomes" id="UP001209570"/>
    </source>
</evidence>
<keyword evidence="3" id="KW-0349">Heme</keyword>
<evidence type="ECO:0000256" key="2">
    <source>
        <dbReference type="ARBA" id="ARBA00022559"/>
    </source>
</evidence>
<comment type="cofactor">
    <cofactor evidence="1">
        <name>heme b</name>
        <dbReference type="ChEBI" id="CHEBI:60344"/>
    </cofactor>
</comment>
<keyword evidence="12" id="KW-1185">Reference proteome</keyword>
<evidence type="ECO:0000256" key="9">
    <source>
        <dbReference type="SAM" id="SignalP"/>
    </source>
</evidence>
<name>A0AAD5L6R8_PYTIN</name>
<keyword evidence="8" id="KW-0472">Membrane</keyword>
<feature type="domain" description="Heme haloperoxidase family profile" evidence="10">
    <location>
        <begin position="34"/>
        <end position="239"/>
    </location>
</feature>
<proteinExistence type="inferred from homology"/>
<accession>A0AAD5L6R8</accession>
<evidence type="ECO:0000256" key="5">
    <source>
        <dbReference type="ARBA" id="ARBA00023002"/>
    </source>
</evidence>
<dbReference type="Gene3D" id="1.10.489.10">
    <property type="entry name" value="Chloroperoxidase-like"/>
    <property type="match status" value="1"/>
</dbReference>
<organism evidence="11 12">
    <name type="scientific">Pythium insidiosum</name>
    <name type="common">Pythiosis disease agent</name>
    <dbReference type="NCBI Taxonomy" id="114742"/>
    <lineage>
        <taxon>Eukaryota</taxon>
        <taxon>Sar</taxon>
        <taxon>Stramenopiles</taxon>
        <taxon>Oomycota</taxon>
        <taxon>Peronosporomycetes</taxon>
        <taxon>Pythiales</taxon>
        <taxon>Pythiaceae</taxon>
        <taxon>Pythium</taxon>
    </lineage>
</organism>
<keyword evidence="6" id="KW-0408">Iron</keyword>
<reference evidence="11" key="1">
    <citation type="submission" date="2021-12" db="EMBL/GenBank/DDBJ databases">
        <title>Prjna785345.</title>
        <authorList>
            <person name="Rujirawat T."/>
            <person name="Krajaejun T."/>
        </authorList>
    </citation>
    <scope>NUCLEOTIDE SEQUENCE</scope>
    <source>
        <strain evidence="11">Pi057C3</strain>
    </source>
</reference>
<feature type="transmembrane region" description="Helical" evidence="8">
    <location>
        <begin position="299"/>
        <end position="323"/>
    </location>
</feature>
<evidence type="ECO:0000256" key="4">
    <source>
        <dbReference type="ARBA" id="ARBA00022723"/>
    </source>
</evidence>
<dbReference type="Proteomes" id="UP001209570">
    <property type="component" value="Unassembled WGS sequence"/>
</dbReference>
<evidence type="ECO:0000256" key="3">
    <source>
        <dbReference type="ARBA" id="ARBA00022617"/>
    </source>
</evidence>
<dbReference type="PANTHER" id="PTHR33577:SF9">
    <property type="entry name" value="PEROXIDASE STCC"/>
    <property type="match status" value="1"/>
</dbReference>
<gene>
    <name evidence="11" type="ORF">P43SY_012042</name>
</gene>
<feature type="chain" id="PRO_5042256625" description="Heme haloperoxidase family profile domain-containing protein" evidence="9">
    <location>
        <begin position="19"/>
        <end position="504"/>
    </location>
</feature>
<evidence type="ECO:0000256" key="1">
    <source>
        <dbReference type="ARBA" id="ARBA00001970"/>
    </source>
</evidence>
<evidence type="ECO:0000256" key="7">
    <source>
        <dbReference type="ARBA" id="ARBA00025795"/>
    </source>
</evidence>
<dbReference type="GO" id="GO:0046872">
    <property type="term" value="F:metal ion binding"/>
    <property type="evidence" value="ECO:0007669"/>
    <property type="project" value="UniProtKB-KW"/>
</dbReference>
<evidence type="ECO:0000313" key="11">
    <source>
        <dbReference type="EMBL" id="KAJ0391432.1"/>
    </source>
</evidence>
<feature type="transmembrane region" description="Helical" evidence="8">
    <location>
        <begin position="391"/>
        <end position="414"/>
    </location>
</feature>
<sequence>MFRLLTLAVAACAAVSSAASSGVVNLPRGRYYRPTDAEVSGRVDATTPYVRSPCPALNSMANHGFIPRDGKNLSRPLLKTAIMEVFNIDNELADTILGLTPTTPTFSLATLSTHNLIEHDVSLSRRDVFFNADQSDADPLYLLELLRSASSWGKLTLAETARIRKCRMAECVKYNPKCDFGPQQQFIANAESGLMLRGLGGQNSEEIPFTHVYSFFVDERFPLGFTRPLTPVTLPDAKDKESPRALTWHRVAALLAVFATHVLLAVFLVALVQLHLYIQSSRVRFYAQLNRALFRFFGPMIRLGTATAVGHGIGAVFTLYQILTLCRQPKTSPLDPLTIDSSASWLRSVTTRFDAFTNAHAVEIAQTRALLEVALQTYQAQKLSQLIATLWINRLIALVIVVNCWLTPTLRFVFRERSATRHARLVRLTLDTALDITYALGIPTAVLYPYARDFDPVTELYPNEFYVRDDWSAQAVYTTQQFFVSSWLDLASKMLPLVCFFEFG</sequence>
<evidence type="ECO:0000256" key="8">
    <source>
        <dbReference type="SAM" id="Phobius"/>
    </source>
</evidence>
<dbReference type="InterPro" id="IPR000028">
    <property type="entry name" value="Chloroperoxidase"/>
</dbReference>
<protein>
    <recommendedName>
        <fullName evidence="10">Heme haloperoxidase family profile domain-containing protein</fullName>
    </recommendedName>
</protein>
<evidence type="ECO:0000256" key="6">
    <source>
        <dbReference type="ARBA" id="ARBA00023004"/>
    </source>
</evidence>
<comment type="similarity">
    <text evidence="7">Belongs to the chloroperoxidase family.</text>
</comment>
<keyword evidence="4" id="KW-0479">Metal-binding</keyword>
<comment type="caution">
    <text evidence="11">The sequence shown here is derived from an EMBL/GenBank/DDBJ whole genome shotgun (WGS) entry which is preliminary data.</text>
</comment>
<keyword evidence="9" id="KW-0732">Signal</keyword>
<dbReference type="AlphaFoldDB" id="A0AAD5L6R8"/>